<name>A0AAD7FHC0_MYCRO</name>
<gene>
    <name evidence="1" type="ORF">B0H17DRAFT_1151421</name>
</gene>
<accession>A0AAD7FHC0</accession>
<protein>
    <submittedName>
        <fullName evidence="1">Uncharacterized protein</fullName>
    </submittedName>
</protein>
<sequence length="247" mass="27619">MGFNRENQAKVSVRSEESDMFKVHPSRTSTGCFEIICNAMRMEESQQNTMIHAKSVSVDGVYGLRIAGECKHQRGHYGVSARLQLHLEQCLGSSTYYLNSYFHPRILCKARSDKVGSFQLLLGTTNETRLTLRIVHVDRECLEEGSCKVTQESGQVGPKINNGFRCRAAPDGWSPSANIPMHWDYDDRDQSDSELQLEPSLNGPKIQAEYARCRTPMPGSGETSVTRLNGLGEHRDITPEYGAFSPT</sequence>
<proteinExistence type="predicted"/>
<evidence type="ECO:0000313" key="1">
    <source>
        <dbReference type="EMBL" id="KAJ7624000.1"/>
    </source>
</evidence>
<keyword evidence="2" id="KW-1185">Reference proteome</keyword>
<dbReference type="AlphaFoldDB" id="A0AAD7FHC0"/>
<dbReference type="Proteomes" id="UP001221757">
    <property type="component" value="Unassembled WGS sequence"/>
</dbReference>
<dbReference type="EMBL" id="JARKIE010000627">
    <property type="protein sequence ID" value="KAJ7624000.1"/>
    <property type="molecule type" value="Genomic_DNA"/>
</dbReference>
<evidence type="ECO:0000313" key="2">
    <source>
        <dbReference type="Proteomes" id="UP001221757"/>
    </source>
</evidence>
<organism evidence="1 2">
    <name type="scientific">Mycena rosella</name>
    <name type="common">Pink bonnet</name>
    <name type="synonym">Agaricus rosellus</name>
    <dbReference type="NCBI Taxonomy" id="1033263"/>
    <lineage>
        <taxon>Eukaryota</taxon>
        <taxon>Fungi</taxon>
        <taxon>Dikarya</taxon>
        <taxon>Basidiomycota</taxon>
        <taxon>Agaricomycotina</taxon>
        <taxon>Agaricomycetes</taxon>
        <taxon>Agaricomycetidae</taxon>
        <taxon>Agaricales</taxon>
        <taxon>Marasmiineae</taxon>
        <taxon>Mycenaceae</taxon>
        <taxon>Mycena</taxon>
    </lineage>
</organism>
<comment type="caution">
    <text evidence="1">The sequence shown here is derived from an EMBL/GenBank/DDBJ whole genome shotgun (WGS) entry which is preliminary data.</text>
</comment>
<reference evidence="1" key="1">
    <citation type="submission" date="2023-03" db="EMBL/GenBank/DDBJ databases">
        <title>Massive genome expansion in bonnet fungi (Mycena s.s.) driven by repeated elements and novel gene families across ecological guilds.</title>
        <authorList>
            <consortium name="Lawrence Berkeley National Laboratory"/>
            <person name="Harder C.B."/>
            <person name="Miyauchi S."/>
            <person name="Viragh M."/>
            <person name="Kuo A."/>
            <person name="Thoen E."/>
            <person name="Andreopoulos B."/>
            <person name="Lu D."/>
            <person name="Skrede I."/>
            <person name="Drula E."/>
            <person name="Henrissat B."/>
            <person name="Morin E."/>
            <person name="Kohler A."/>
            <person name="Barry K."/>
            <person name="LaButti K."/>
            <person name="Morin E."/>
            <person name="Salamov A."/>
            <person name="Lipzen A."/>
            <person name="Mereny Z."/>
            <person name="Hegedus B."/>
            <person name="Baldrian P."/>
            <person name="Stursova M."/>
            <person name="Weitz H."/>
            <person name="Taylor A."/>
            <person name="Grigoriev I.V."/>
            <person name="Nagy L.G."/>
            <person name="Martin F."/>
            <person name="Kauserud H."/>
        </authorList>
    </citation>
    <scope>NUCLEOTIDE SEQUENCE</scope>
    <source>
        <strain evidence="1">CBHHK067</strain>
    </source>
</reference>